<keyword evidence="2" id="KW-1185">Reference proteome</keyword>
<reference evidence="1" key="1">
    <citation type="journal article" date="2020" name="Stud. Mycol.">
        <title>101 Dothideomycetes genomes: a test case for predicting lifestyles and emergence of pathogens.</title>
        <authorList>
            <person name="Haridas S."/>
            <person name="Albert R."/>
            <person name="Binder M."/>
            <person name="Bloem J."/>
            <person name="Labutti K."/>
            <person name="Salamov A."/>
            <person name="Andreopoulos B."/>
            <person name="Baker S."/>
            <person name="Barry K."/>
            <person name="Bills G."/>
            <person name="Bluhm B."/>
            <person name="Cannon C."/>
            <person name="Castanera R."/>
            <person name="Culley D."/>
            <person name="Daum C."/>
            <person name="Ezra D."/>
            <person name="Gonzalez J."/>
            <person name="Henrissat B."/>
            <person name="Kuo A."/>
            <person name="Liang C."/>
            <person name="Lipzen A."/>
            <person name="Lutzoni F."/>
            <person name="Magnuson J."/>
            <person name="Mondo S."/>
            <person name="Nolan M."/>
            <person name="Ohm R."/>
            <person name="Pangilinan J."/>
            <person name="Park H.-J."/>
            <person name="Ramirez L."/>
            <person name="Alfaro M."/>
            <person name="Sun H."/>
            <person name="Tritt A."/>
            <person name="Yoshinaga Y."/>
            <person name="Zwiers L.-H."/>
            <person name="Turgeon B."/>
            <person name="Goodwin S."/>
            <person name="Spatafora J."/>
            <person name="Crous P."/>
            <person name="Grigoriev I."/>
        </authorList>
    </citation>
    <scope>NUCLEOTIDE SEQUENCE</scope>
    <source>
        <strain evidence="1">CBS 175.79</strain>
    </source>
</reference>
<dbReference type="GeneID" id="54283530"/>
<sequence length="316" mass="35735">MSITFGSFGDIVAAVQVGYKFVQVLDSQKGAKTEFNELLVELRLFSGLLDLLVKQWPTRRECPALKELYDVLVPAVREVKGEINTCLEGMINKYGRSMFAPDNERRGAKDIAKMFQWHVLDRNSATRLSEKVKTCRGVIQVIQGQANLIVEEHDSTVLAENLTALKKAESDAARILDERLCTLEHKVENQYGYLTSIFRIVDRLGAVIPYAENSVLLEDALGYTVQFPLDWVDSIEHSLRQAQESPWSNVVRKSNFCFALRTAAGPLFRRDPRLFVGCPSWAETYDVYGAQCSEPHVRDAYLSSLPSQLLLFRLPK</sequence>
<gene>
    <name evidence="1" type="ORF">BU24DRAFT_412938</name>
</gene>
<dbReference type="PANTHER" id="PTHR38886:SF1">
    <property type="entry name" value="NACHT-NTPASE AND P-LOOP NTPASES N-TERMINAL DOMAIN-CONTAINING PROTEIN"/>
    <property type="match status" value="1"/>
</dbReference>
<name>A0A6A5XFV2_9PLEO</name>
<dbReference type="PANTHER" id="PTHR38886">
    <property type="entry name" value="SESA DOMAIN-CONTAINING PROTEIN"/>
    <property type="match status" value="1"/>
</dbReference>
<organism evidence="1 2">
    <name type="scientific">Aaosphaeria arxii CBS 175.79</name>
    <dbReference type="NCBI Taxonomy" id="1450172"/>
    <lineage>
        <taxon>Eukaryota</taxon>
        <taxon>Fungi</taxon>
        <taxon>Dikarya</taxon>
        <taxon>Ascomycota</taxon>
        <taxon>Pezizomycotina</taxon>
        <taxon>Dothideomycetes</taxon>
        <taxon>Pleosporomycetidae</taxon>
        <taxon>Pleosporales</taxon>
        <taxon>Pleosporales incertae sedis</taxon>
        <taxon>Aaosphaeria</taxon>
    </lineage>
</organism>
<accession>A0A6A5XFV2</accession>
<proteinExistence type="predicted"/>
<evidence type="ECO:0000313" key="1">
    <source>
        <dbReference type="EMBL" id="KAF2011254.1"/>
    </source>
</evidence>
<dbReference type="Proteomes" id="UP000799778">
    <property type="component" value="Unassembled WGS sequence"/>
</dbReference>
<evidence type="ECO:0000313" key="2">
    <source>
        <dbReference type="Proteomes" id="UP000799778"/>
    </source>
</evidence>
<dbReference type="EMBL" id="ML978074">
    <property type="protein sequence ID" value="KAF2011254.1"/>
    <property type="molecule type" value="Genomic_DNA"/>
</dbReference>
<protein>
    <submittedName>
        <fullName evidence="1">Uncharacterized protein</fullName>
    </submittedName>
</protein>
<dbReference type="RefSeq" id="XP_033379593.1">
    <property type="nucleotide sequence ID" value="XM_033526133.1"/>
</dbReference>
<dbReference type="OrthoDB" id="3045089at2759"/>
<dbReference type="AlphaFoldDB" id="A0A6A5XFV2"/>